<accession>A0A067PF44</accession>
<sequence>MLRSQFQRNDVYMTEMFGKLVTYSADNHLLAAHQLKKLFCGSYFDQDTIMKMIDATSVEAWISSGIGKPFICPFYVFASEVFISQNDSQSLKPGVDSGNADKGLLCASIDNDILSELCAIIDEANNIGPLTTQTPWFQLVRAFTHPFFILWGAFSSEWLFDLPTAITPGLIGRLPLHVIPRKRLRVLCSQLLETVLISESPLTPNDLLQFAEEDGDCRNELLYLLRNRAVPTDRATCWKVPRLIELLLKCLKDIPRPLLPLDDCCRLLSHCIGIGRGVCVNDPLLYPLPDGSIKAFGTHCYTSVNLPNQVYKQVELLVSDGDLDTVCWLPMSEFKREMGAKDQRYQAITASVSESRETEYLSCFPDKARSMIHIFSLAKGVRSLSIPTGLTSNGRRPGPLHVLVVKINQSEGAVSGDAYWYGSVAGRLCHVISGKVVRAARGIICEECNIEGRFFEGIREDFDGYFSIEGGKVVE</sequence>
<dbReference type="AlphaFoldDB" id="A0A067PF44"/>
<proteinExistence type="predicted"/>
<name>A0A067PF44_9AGAM</name>
<evidence type="ECO:0000313" key="1">
    <source>
        <dbReference type="EMBL" id="KDQ53404.1"/>
    </source>
</evidence>
<organism evidence="1 2">
    <name type="scientific">Jaapia argillacea MUCL 33604</name>
    <dbReference type="NCBI Taxonomy" id="933084"/>
    <lineage>
        <taxon>Eukaryota</taxon>
        <taxon>Fungi</taxon>
        <taxon>Dikarya</taxon>
        <taxon>Basidiomycota</taxon>
        <taxon>Agaricomycotina</taxon>
        <taxon>Agaricomycetes</taxon>
        <taxon>Agaricomycetidae</taxon>
        <taxon>Jaapiales</taxon>
        <taxon>Jaapiaceae</taxon>
        <taxon>Jaapia</taxon>
    </lineage>
</organism>
<evidence type="ECO:0000313" key="2">
    <source>
        <dbReference type="Proteomes" id="UP000027265"/>
    </source>
</evidence>
<keyword evidence="2" id="KW-1185">Reference proteome</keyword>
<dbReference type="EMBL" id="KL197734">
    <property type="protein sequence ID" value="KDQ53404.1"/>
    <property type="molecule type" value="Genomic_DNA"/>
</dbReference>
<dbReference type="HOGENOM" id="CLU_574990_0_0_1"/>
<gene>
    <name evidence="1" type="ORF">JAAARDRAFT_49853</name>
</gene>
<reference evidence="2" key="1">
    <citation type="journal article" date="2014" name="Proc. Natl. Acad. Sci. U.S.A.">
        <title>Extensive sampling of basidiomycete genomes demonstrates inadequacy of the white-rot/brown-rot paradigm for wood decay fungi.</title>
        <authorList>
            <person name="Riley R."/>
            <person name="Salamov A.A."/>
            <person name="Brown D.W."/>
            <person name="Nagy L.G."/>
            <person name="Floudas D."/>
            <person name="Held B.W."/>
            <person name="Levasseur A."/>
            <person name="Lombard V."/>
            <person name="Morin E."/>
            <person name="Otillar R."/>
            <person name="Lindquist E.A."/>
            <person name="Sun H."/>
            <person name="LaButti K.M."/>
            <person name="Schmutz J."/>
            <person name="Jabbour D."/>
            <person name="Luo H."/>
            <person name="Baker S.E."/>
            <person name="Pisabarro A.G."/>
            <person name="Walton J.D."/>
            <person name="Blanchette R.A."/>
            <person name="Henrissat B."/>
            <person name="Martin F."/>
            <person name="Cullen D."/>
            <person name="Hibbett D.S."/>
            <person name="Grigoriev I.V."/>
        </authorList>
    </citation>
    <scope>NUCLEOTIDE SEQUENCE [LARGE SCALE GENOMIC DNA]</scope>
    <source>
        <strain evidence="2">MUCL 33604</strain>
    </source>
</reference>
<dbReference type="InParanoid" id="A0A067PF44"/>
<protein>
    <submittedName>
        <fullName evidence="1">Uncharacterized protein</fullName>
    </submittedName>
</protein>
<dbReference type="Proteomes" id="UP000027265">
    <property type="component" value="Unassembled WGS sequence"/>
</dbReference>